<dbReference type="OrthoDB" id="3370at2759"/>
<name>A0A2P7YZ99_9ASCO</name>
<dbReference type="GO" id="GO:0022857">
    <property type="term" value="F:transmembrane transporter activity"/>
    <property type="evidence" value="ECO:0007669"/>
    <property type="project" value="InterPro"/>
</dbReference>
<dbReference type="STRING" id="418784.A0A2P7YZ99"/>
<gene>
    <name evidence="14" type="ORF">C7M61_000960</name>
</gene>
<dbReference type="Pfam" id="PF07690">
    <property type="entry name" value="MFS_1"/>
    <property type="match status" value="1"/>
</dbReference>
<comment type="caution">
    <text evidence="14">The sequence shown here is derived from an EMBL/GenBank/DDBJ whole genome shotgun (WGS) entry which is preliminary data.</text>
</comment>
<keyword evidence="5" id="KW-0378">Hydrolase</keyword>
<keyword evidence="8 11" id="KW-1133">Transmembrane helix</keyword>
<evidence type="ECO:0000256" key="5">
    <source>
        <dbReference type="ARBA" id="ARBA00022801"/>
    </source>
</evidence>
<dbReference type="InterPro" id="IPR011545">
    <property type="entry name" value="DEAD/DEAH_box_helicase_dom"/>
</dbReference>
<dbReference type="Pfam" id="PF00271">
    <property type="entry name" value="Helicase_C"/>
    <property type="match status" value="1"/>
</dbReference>
<dbReference type="InterPro" id="IPR027417">
    <property type="entry name" value="P-loop_NTPase"/>
</dbReference>
<feature type="domain" description="Helicase ATP-binding" evidence="12">
    <location>
        <begin position="223"/>
        <end position="409"/>
    </location>
</feature>
<dbReference type="AlphaFoldDB" id="A0A2P7YZ99"/>
<dbReference type="InterPro" id="IPR036259">
    <property type="entry name" value="MFS_trans_sf"/>
</dbReference>
<evidence type="ECO:0000256" key="4">
    <source>
        <dbReference type="ARBA" id="ARBA00022741"/>
    </source>
</evidence>
<proteinExistence type="predicted"/>
<organism evidence="14 15">
    <name type="scientific">Candidozyma pseudohaemuli</name>
    <dbReference type="NCBI Taxonomy" id="418784"/>
    <lineage>
        <taxon>Eukaryota</taxon>
        <taxon>Fungi</taxon>
        <taxon>Dikarya</taxon>
        <taxon>Ascomycota</taxon>
        <taxon>Saccharomycotina</taxon>
        <taxon>Pichiomycetes</taxon>
        <taxon>Metschnikowiaceae</taxon>
        <taxon>Candidozyma</taxon>
    </lineage>
</organism>
<sequence length="1185" mass="133900">MFAQRFDPNLVGQELSKPQIPIKKRKLSQTSIDEEATNEKSDTESLSSDSESTSDSDSDGESESSSSESEEETSDKQEADVKPAVEPKDSMEVDDPIEPREADPDYLKKHASVFLKFKSVQSNDVDMDADKPSDEEVEKQDLAPLPQPELPRDVTLRSTQAHLKTLDWLAKPVYASPEQTSPFSDFSISSNLQSNIEAMGFKEAFSVQVSVFKMLLEDITKNKLSPDFRGDILVNASTGSGKTLAYCVPIIEALHTRIVPRVRAVILVPTRPLIQQVTQTLIELSKGTKLNVVSLSSDMSIKDEGHKISTNVPDVIVSTPGRLVEHILNGSVTFEALRFLVIDEADRLLNQSFQNWSEILIDSIEKHRDSARNVGNTWELQTQKLVFSATLTTDAGKLSLLKFRKPRLIVVNSKEQLVNEMFSVPTTLTESKILFASSESAYKPLLLTKLMIQSEKLSNVLIFSRSNDSTLRLAKVLEALFKRFYPSAPITVAYMNSTNNLSSVRNRVFKDFGNGEINILVATDLIARGLDILSIKDVINYDLPVSSREYVHRVGRTARANKRGEALSLVFGRGENQWFNSLMADVGRNQPVEELYPKAIDLYLDDHEKQQLEKESEKDQKAETLVDFSLVKSRSSTDKDNSSVEKSQSSELVDSKRDSSDSRSSDIESQDNGTGPNPFKDPFLADHYSRMYEEAKYECRAAFDPHLEWTPKEDKKLMRKVDRRVIFSACIMFVALQMIRGNLAEATADDLLSDMNLDTNHYNVGNTVYLISFLLAEVPSQMISKALGPDIFIPIQICVWSIVSMCQGAMHNNAGFLACRAIIGAFQGGFIADMVLWLSYFYKSGELPLRLSWFWAATAISKTLTSLLAFVILRMRGIGGLTGWQWLFIIEGGISLVIGIWSFYLMVPSAVQTKNKMHPKGWFSEREEKIVVNRILRDDPSKGGMHNRQALSLKMILEALWDYNLWPVYMIGILAFIPLNTVSPYMVLAMRNLGFSTFDVNLLTIPLHILQIVGLFFVTWLSEKINERALLCLSMPLFSIPFLAAMRWWSGTMQDAWVTWFLVTMVLSAPYIHAICVAWVSRNSNSIQSRSICSALYNMSVQVGRIAAFNIYREDDLPIYRRGNMQLTFIMVGLIPIILLTKCYYVWRNKVKERKWSAMTVEEQQQYITETKDVGNKRLDFRFDH</sequence>
<dbReference type="CDD" id="cd18787">
    <property type="entry name" value="SF2_C_DEAD"/>
    <property type="match status" value="1"/>
</dbReference>
<feature type="transmembrane region" description="Helical" evidence="11">
    <location>
        <begin position="1124"/>
        <end position="1147"/>
    </location>
</feature>
<evidence type="ECO:0000259" key="13">
    <source>
        <dbReference type="PROSITE" id="PS51194"/>
    </source>
</evidence>
<reference evidence="14 15" key="1">
    <citation type="submission" date="2018-03" db="EMBL/GenBank/DDBJ databases">
        <title>Candida pseudohaemulonii genome assembly and annotation.</title>
        <authorList>
            <person name="Munoz J.F."/>
            <person name="Gade L.G."/>
            <person name="Chow N.A."/>
            <person name="Litvintseva A.P."/>
            <person name="Loparev V.N."/>
            <person name="Cuomo C.A."/>
        </authorList>
    </citation>
    <scope>NUCLEOTIDE SEQUENCE [LARGE SCALE GENOMIC DNA]</scope>
    <source>
        <strain evidence="14 15">B12108</strain>
    </source>
</reference>
<dbReference type="PANTHER" id="PTHR43791">
    <property type="entry name" value="PERMEASE-RELATED"/>
    <property type="match status" value="1"/>
</dbReference>
<dbReference type="SUPFAM" id="SSF103473">
    <property type="entry name" value="MFS general substrate transporter"/>
    <property type="match status" value="1"/>
</dbReference>
<feature type="transmembrane region" description="Helical" evidence="11">
    <location>
        <begin position="1092"/>
        <end position="1112"/>
    </location>
</feature>
<keyword evidence="2" id="KW-0813">Transport</keyword>
<feature type="transmembrane region" description="Helical" evidence="11">
    <location>
        <begin position="853"/>
        <end position="873"/>
    </location>
</feature>
<evidence type="ECO:0000256" key="6">
    <source>
        <dbReference type="ARBA" id="ARBA00022806"/>
    </source>
</evidence>
<dbReference type="VEuPathDB" id="FungiDB:C7M61_000960"/>
<dbReference type="GO" id="GO:0004386">
    <property type="term" value="F:helicase activity"/>
    <property type="evidence" value="ECO:0007669"/>
    <property type="project" value="UniProtKB-KW"/>
</dbReference>
<evidence type="ECO:0008006" key="16">
    <source>
        <dbReference type="Google" id="ProtNLM"/>
    </source>
</evidence>
<dbReference type="FunFam" id="1.20.1250.20:FF:000247">
    <property type="entry name" value="MFS general substrate transporter"/>
    <property type="match status" value="1"/>
</dbReference>
<dbReference type="EMBL" id="PYFQ01000001">
    <property type="protein sequence ID" value="PSK41280.1"/>
    <property type="molecule type" value="Genomic_DNA"/>
</dbReference>
<dbReference type="GO" id="GO:0016787">
    <property type="term" value="F:hydrolase activity"/>
    <property type="evidence" value="ECO:0007669"/>
    <property type="project" value="UniProtKB-KW"/>
</dbReference>
<evidence type="ECO:0000256" key="10">
    <source>
        <dbReference type="SAM" id="MobiDB-lite"/>
    </source>
</evidence>
<feature type="transmembrane region" description="Helical" evidence="11">
    <location>
        <begin position="1002"/>
        <end position="1022"/>
    </location>
</feature>
<dbReference type="GO" id="GO:0003676">
    <property type="term" value="F:nucleic acid binding"/>
    <property type="evidence" value="ECO:0007669"/>
    <property type="project" value="InterPro"/>
</dbReference>
<evidence type="ECO:0000256" key="2">
    <source>
        <dbReference type="ARBA" id="ARBA00022448"/>
    </source>
</evidence>
<dbReference type="CDD" id="cd17956">
    <property type="entry name" value="DEADc_DDX51"/>
    <property type="match status" value="1"/>
</dbReference>
<evidence type="ECO:0000256" key="1">
    <source>
        <dbReference type="ARBA" id="ARBA00004141"/>
    </source>
</evidence>
<dbReference type="PROSITE" id="PS51192">
    <property type="entry name" value="HELICASE_ATP_BIND_1"/>
    <property type="match status" value="1"/>
</dbReference>
<dbReference type="InterPro" id="IPR014001">
    <property type="entry name" value="Helicase_ATP-bd"/>
</dbReference>
<feature type="compositionally biased region" description="Basic and acidic residues" evidence="10">
    <location>
        <begin position="74"/>
        <end position="103"/>
    </location>
</feature>
<dbReference type="FunFam" id="1.20.1250.20:FF:000106">
    <property type="entry name" value="MFS transporter, putative"/>
    <property type="match status" value="1"/>
</dbReference>
<feature type="region of interest" description="Disordered" evidence="10">
    <location>
        <begin position="1"/>
        <end position="103"/>
    </location>
</feature>
<evidence type="ECO:0000256" key="8">
    <source>
        <dbReference type="ARBA" id="ARBA00022989"/>
    </source>
</evidence>
<dbReference type="SMART" id="SM00490">
    <property type="entry name" value="HELICc"/>
    <property type="match status" value="1"/>
</dbReference>
<comment type="subcellular location">
    <subcellularLocation>
        <location evidence="1">Membrane</location>
        <topology evidence="1">Multi-pass membrane protein</topology>
    </subcellularLocation>
</comment>
<keyword evidence="3 11" id="KW-0812">Transmembrane</keyword>
<keyword evidence="6" id="KW-0347">Helicase</keyword>
<dbReference type="GO" id="GO:0005524">
    <property type="term" value="F:ATP binding"/>
    <property type="evidence" value="ECO:0007669"/>
    <property type="project" value="UniProtKB-KW"/>
</dbReference>
<dbReference type="PROSITE" id="PS00039">
    <property type="entry name" value="DEAD_ATP_HELICASE"/>
    <property type="match status" value="1"/>
</dbReference>
<evidence type="ECO:0000313" key="15">
    <source>
        <dbReference type="Proteomes" id="UP000241107"/>
    </source>
</evidence>
<dbReference type="Gene3D" id="1.20.1250.20">
    <property type="entry name" value="MFS general substrate transporter like domains"/>
    <property type="match status" value="2"/>
</dbReference>
<evidence type="ECO:0000313" key="14">
    <source>
        <dbReference type="EMBL" id="PSK41280.1"/>
    </source>
</evidence>
<dbReference type="SMART" id="SM00487">
    <property type="entry name" value="DEXDc"/>
    <property type="match status" value="1"/>
</dbReference>
<evidence type="ECO:0000256" key="3">
    <source>
        <dbReference type="ARBA" id="ARBA00022692"/>
    </source>
</evidence>
<keyword evidence="9 11" id="KW-0472">Membrane</keyword>
<feature type="transmembrane region" description="Helical" evidence="11">
    <location>
        <begin position="963"/>
        <end position="982"/>
    </location>
</feature>
<dbReference type="GO" id="GO:0016020">
    <property type="term" value="C:membrane"/>
    <property type="evidence" value="ECO:0007669"/>
    <property type="project" value="UniProtKB-SubCell"/>
</dbReference>
<feature type="transmembrane region" description="Helical" evidence="11">
    <location>
        <begin position="1056"/>
        <end position="1080"/>
    </location>
</feature>
<evidence type="ECO:0000256" key="11">
    <source>
        <dbReference type="SAM" id="Phobius"/>
    </source>
</evidence>
<accession>A0A2P7YZ99</accession>
<dbReference type="PANTHER" id="PTHR43791:SF29">
    <property type="entry name" value="MAJOR FACILITATOR SUPERFAMILY (MFS) PROFILE DOMAIN-CONTAINING PROTEIN"/>
    <property type="match status" value="1"/>
</dbReference>
<keyword evidence="7" id="KW-0067">ATP-binding</keyword>
<evidence type="ECO:0000256" key="7">
    <source>
        <dbReference type="ARBA" id="ARBA00022840"/>
    </source>
</evidence>
<feature type="domain" description="Helicase C-terminal" evidence="13">
    <location>
        <begin position="446"/>
        <end position="603"/>
    </location>
</feature>
<feature type="transmembrane region" description="Helical" evidence="11">
    <location>
        <begin position="885"/>
        <end position="907"/>
    </location>
</feature>
<feature type="region of interest" description="Disordered" evidence="10">
    <location>
        <begin position="635"/>
        <end position="680"/>
    </location>
</feature>
<feature type="region of interest" description="Disordered" evidence="10">
    <location>
        <begin position="124"/>
        <end position="150"/>
    </location>
</feature>
<dbReference type="Pfam" id="PF00270">
    <property type="entry name" value="DEAD"/>
    <property type="match status" value="1"/>
</dbReference>
<dbReference type="GeneID" id="36564351"/>
<dbReference type="InterPro" id="IPR001650">
    <property type="entry name" value="Helicase_C-like"/>
</dbReference>
<feature type="transmembrane region" description="Helical" evidence="11">
    <location>
        <begin position="1029"/>
        <end position="1050"/>
    </location>
</feature>
<dbReference type="Gene3D" id="3.40.50.300">
    <property type="entry name" value="P-loop containing nucleotide triphosphate hydrolases"/>
    <property type="match status" value="2"/>
</dbReference>
<dbReference type="InterPro" id="IPR011701">
    <property type="entry name" value="MFS"/>
</dbReference>
<feature type="compositionally biased region" description="Acidic residues" evidence="10">
    <location>
        <begin position="52"/>
        <end position="73"/>
    </location>
</feature>
<keyword evidence="4" id="KW-0547">Nucleotide-binding</keyword>
<keyword evidence="15" id="KW-1185">Reference proteome</keyword>
<dbReference type="InterPro" id="IPR000629">
    <property type="entry name" value="RNA-helicase_DEAD-box_CS"/>
</dbReference>
<feature type="compositionally biased region" description="Basic and acidic residues" evidence="10">
    <location>
        <begin position="653"/>
        <end position="666"/>
    </location>
</feature>
<evidence type="ECO:0000259" key="12">
    <source>
        <dbReference type="PROSITE" id="PS51192"/>
    </source>
</evidence>
<dbReference type="PROSITE" id="PS51194">
    <property type="entry name" value="HELICASE_CTER"/>
    <property type="match status" value="1"/>
</dbReference>
<evidence type="ECO:0000256" key="9">
    <source>
        <dbReference type="ARBA" id="ARBA00023136"/>
    </source>
</evidence>
<dbReference type="RefSeq" id="XP_024715979.1">
    <property type="nucleotide sequence ID" value="XM_024856380.1"/>
</dbReference>
<protein>
    <recommendedName>
        <fullName evidence="16">ATP-dependent RNA helicase DBP6</fullName>
    </recommendedName>
</protein>
<feature type="transmembrane region" description="Helical" evidence="11">
    <location>
        <begin position="822"/>
        <end position="841"/>
    </location>
</feature>
<dbReference type="Proteomes" id="UP000241107">
    <property type="component" value="Unassembled WGS sequence"/>
</dbReference>
<dbReference type="SUPFAM" id="SSF52540">
    <property type="entry name" value="P-loop containing nucleoside triphosphate hydrolases"/>
    <property type="match status" value="1"/>
</dbReference>